<dbReference type="GO" id="GO:0009372">
    <property type="term" value="P:quorum sensing"/>
    <property type="evidence" value="ECO:0007669"/>
    <property type="project" value="UniProtKB-UniRule"/>
</dbReference>
<dbReference type="PANTHER" id="PTHR39322:SF1">
    <property type="entry name" value="ISOVALERYL-HOMOSERINE LACTONE SYNTHASE"/>
    <property type="match status" value="1"/>
</dbReference>
<dbReference type="InterPro" id="IPR001690">
    <property type="entry name" value="Autoind_synthase"/>
</dbReference>
<accession>A0A0F5FN36</accession>
<dbReference type="Gene3D" id="3.40.630.30">
    <property type="match status" value="1"/>
</dbReference>
<dbReference type="InterPro" id="IPR016181">
    <property type="entry name" value="Acyl_CoA_acyltransferase"/>
</dbReference>
<comment type="similarity">
    <text evidence="5 6">Belongs to the autoinducer synthase family.</text>
</comment>
<evidence type="ECO:0000256" key="4">
    <source>
        <dbReference type="ARBA" id="ARBA00022929"/>
    </source>
</evidence>
<evidence type="ECO:0000256" key="1">
    <source>
        <dbReference type="ARBA" id="ARBA00022654"/>
    </source>
</evidence>
<dbReference type="EC" id="2.3.1.184" evidence="6"/>
<dbReference type="PRINTS" id="PR01549">
    <property type="entry name" value="AUTOINDCRSYN"/>
</dbReference>
<keyword evidence="4 5" id="KW-0071">Autoinducer synthesis</keyword>
<dbReference type="EMBL" id="JZEY01000054">
    <property type="protein sequence ID" value="KKB10299.1"/>
    <property type="molecule type" value="Genomic_DNA"/>
</dbReference>
<dbReference type="PATRIC" id="fig|429727.3.peg.1176"/>
<evidence type="ECO:0000256" key="5">
    <source>
        <dbReference type="PROSITE-ProRule" id="PRU00533"/>
    </source>
</evidence>
<name>A0A0F5FN36_9HYPH</name>
<dbReference type="SUPFAM" id="SSF55729">
    <property type="entry name" value="Acyl-CoA N-acyltransferases (Nat)"/>
    <property type="match status" value="1"/>
</dbReference>
<comment type="caution">
    <text evidence="7">The sequence shown here is derived from an EMBL/GenBank/DDBJ whole genome shotgun (WGS) entry which is preliminary data.</text>
</comment>
<comment type="catalytic activity">
    <reaction evidence="6">
        <text>a fatty acyl-[ACP] + S-adenosyl-L-methionine = an N-acyl-L-homoserine lactone + S-methyl-5'-thioadenosine + holo-[ACP] + H(+)</text>
        <dbReference type="Rhea" id="RHEA:10096"/>
        <dbReference type="Rhea" id="RHEA-COMP:9685"/>
        <dbReference type="Rhea" id="RHEA-COMP:14125"/>
        <dbReference type="ChEBI" id="CHEBI:15378"/>
        <dbReference type="ChEBI" id="CHEBI:17509"/>
        <dbReference type="ChEBI" id="CHEBI:55474"/>
        <dbReference type="ChEBI" id="CHEBI:59789"/>
        <dbReference type="ChEBI" id="CHEBI:64479"/>
        <dbReference type="ChEBI" id="CHEBI:138651"/>
        <dbReference type="EC" id="2.3.1.184"/>
    </reaction>
</comment>
<dbReference type="PANTHER" id="PTHR39322">
    <property type="entry name" value="ACYL-HOMOSERINE-LACTONE SYNTHASE"/>
    <property type="match status" value="1"/>
</dbReference>
<dbReference type="Proteomes" id="UP000033649">
    <property type="component" value="Unassembled WGS sequence"/>
</dbReference>
<evidence type="ECO:0000256" key="3">
    <source>
        <dbReference type="ARBA" id="ARBA00022691"/>
    </source>
</evidence>
<protein>
    <recommendedName>
        <fullName evidence="6">Acyl-homoserine-lactone synthase</fullName>
        <ecNumber evidence="6">2.3.1.184</ecNumber>
    </recommendedName>
    <alternativeName>
        <fullName evidence="6">Autoinducer synthesis protein</fullName>
    </alternativeName>
</protein>
<evidence type="ECO:0000313" key="7">
    <source>
        <dbReference type="EMBL" id="KKB10299.1"/>
    </source>
</evidence>
<keyword evidence="1 5" id="KW-0673">Quorum sensing</keyword>
<keyword evidence="3 6" id="KW-0949">S-adenosyl-L-methionine</keyword>
<proteinExistence type="inferred from homology"/>
<dbReference type="GO" id="GO:0061579">
    <property type="term" value="F:N-acyl homoserine lactone synthase activity"/>
    <property type="evidence" value="ECO:0007669"/>
    <property type="project" value="UniProtKB-UniRule"/>
</dbReference>
<dbReference type="GO" id="GO:0007165">
    <property type="term" value="P:signal transduction"/>
    <property type="evidence" value="ECO:0007669"/>
    <property type="project" value="TreeGrafter"/>
</dbReference>
<dbReference type="STRING" id="429727.VE26_05685"/>
<dbReference type="Pfam" id="PF00765">
    <property type="entry name" value="Autoind_synth"/>
    <property type="match status" value="1"/>
</dbReference>
<reference evidence="7 8" key="1">
    <citation type="submission" date="2015-03" db="EMBL/GenBank/DDBJ databases">
        <authorList>
            <person name="Hassan Y."/>
            <person name="Lepp D."/>
            <person name="Li X.-Z."/>
            <person name="Zhou T."/>
        </authorList>
    </citation>
    <scope>NUCLEOTIDE SEQUENCE [LARGE SCALE GENOMIC DNA]</scope>
    <source>
        <strain evidence="7 8">IPL18</strain>
    </source>
</reference>
<organism evidence="7 8">
    <name type="scientific">Devosia chinhatensis</name>
    <dbReference type="NCBI Taxonomy" id="429727"/>
    <lineage>
        <taxon>Bacteria</taxon>
        <taxon>Pseudomonadati</taxon>
        <taxon>Pseudomonadota</taxon>
        <taxon>Alphaproteobacteria</taxon>
        <taxon>Hyphomicrobiales</taxon>
        <taxon>Devosiaceae</taxon>
        <taxon>Devosia</taxon>
    </lineage>
</organism>
<dbReference type="AlphaFoldDB" id="A0A0F5FN36"/>
<evidence type="ECO:0000313" key="8">
    <source>
        <dbReference type="Proteomes" id="UP000033649"/>
    </source>
</evidence>
<keyword evidence="2 6" id="KW-0808">Transferase</keyword>
<sequence>MMQFHFVTKANEHLFQLELDQFFRARHAVYAEELGWVPRSPDGLEIDQFDTASAAYLIMMDGNEFVAGSRLIPTHLPHMLSEVFPASCDLLPMPRNPRVMEWTRGFIVPHRRDKSSVRILAQACAAVMEYCLHHGYTQVGGIQDQKWVPLWTKMGWSIHKHGSPIDIDGSPWLPIYFDVSEQAMLAARKLGRIEGAVFSTLPDQQAA</sequence>
<evidence type="ECO:0000256" key="2">
    <source>
        <dbReference type="ARBA" id="ARBA00022679"/>
    </source>
</evidence>
<evidence type="ECO:0000256" key="6">
    <source>
        <dbReference type="RuleBase" id="RU361135"/>
    </source>
</evidence>
<keyword evidence="8" id="KW-1185">Reference proteome</keyword>
<dbReference type="PROSITE" id="PS51187">
    <property type="entry name" value="AUTOINDUCER_SYNTH_2"/>
    <property type="match status" value="1"/>
</dbReference>
<gene>
    <name evidence="7" type="ORF">VE26_05685</name>
</gene>